<feature type="transmembrane region" description="Helical" evidence="1">
    <location>
        <begin position="21"/>
        <end position="40"/>
    </location>
</feature>
<dbReference type="Proteomes" id="UP001365128">
    <property type="component" value="Unassembled WGS sequence"/>
</dbReference>
<evidence type="ECO:0000256" key="1">
    <source>
        <dbReference type="SAM" id="Phobius"/>
    </source>
</evidence>
<proteinExistence type="predicted"/>
<accession>A0ABR1LGU6</accession>
<feature type="transmembrane region" description="Helical" evidence="1">
    <location>
        <begin position="52"/>
        <end position="77"/>
    </location>
</feature>
<gene>
    <name evidence="2" type="ORF">IWX46DRAFT_315669</name>
</gene>
<organism evidence="2 3">
    <name type="scientific">Phyllosticta citricarpa</name>
    <dbReference type="NCBI Taxonomy" id="55181"/>
    <lineage>
        <taxon>Eukaryota</taxon>
        <taxon>Fungi</taxon>
        <taxon>Dikarya</taxon>
        <taxon>Ascomycota</taxon>
        <taxon>Pezizomycotina</taxon>
        <taxon>Dothideomycetes</taxon>
        <taxon>Dothideomycetes incertae sedis</taxon>
        <taxon>Botryosphaeriales</taxon>
        <taxon>Phyllostictaceae</taxon>
        <taxon>Phyllosticta</taxon>
    </lineage>
</organism>
<dbReference type="EMBL" id="JBBPDW010000043">
    <property type="protein sequence ID" value="KAK7534445.1"/>
    <property type="molecule type" value="Genomic_DNA"/>
</dbReference>
<keyword evidence="1" id="KW-1133">Transmembrane helix</keyword>
<keyword evidence="3" id="KW-1185">Reference proteome</keyword>
<evidence type="ECO:0000313" key="3">
    <source>
        <dbReference type="Proteomes" id="UP001365128"/>
    </source>
</evidence>
<reference evidence="2 3" key="1">
    <citation type="submission" date="2024-04" db="EMBL/GenBank/DDBJ databases">
        <title>Phyllosticta paracitricarpa is synonymous to the EU quarantine fungus P. citricarpa based on phylogenomic analyses.</title>
        <authorList>
            <consortium name="Lawrence Berkeley National Laboratory"/>
            <person name="Van Ingen-Buijs V.A."/>
            <person name="Van Westerhoven A.C."/>
            <person name="Haridas S."/>
            <person name="Skiadas P."/>
            <person name="Martin F."/>
            <person name="Groenewald J.Z."/>
            <person name="Crous P.W."/>
            <person name="Seidl M.F."/>
        </authorList>
    </citation>
    <scope>NUCLEOTIDE SEQUENCE [LARGE SCALE GENOMIC DNA]</scope>
    <source>
        <strain evidence="2 3">CBS 122670</strain>
    </source>
</reference>
<name>A0ABR1LGU6_9PEZI</name>
<keyword evidence="1" id="KW-0812">Transmembrane</keyword>
<evidence type="ECO:0000313" key="2">
    <source>
        <dbReference type="EMBL" id="KAK7534445.1"/>
    </source>
</evidence>
<keyword evidence="1" id="KW-0472">Membrane</keyword>
<protein>
    <submittedName>
        <fullName evidence="2">Uncharacterized protein</fullName>
    </submittedName>
</protein>
<sequence>MIGCSKRRLGRPCRMRELTGLVRWLTISLPVWLPQTSLFPPAGSTVSPPFSFVWWVLCGVNETLSPPPFFWLHLLLLKSYMCLAPITNFSPRHFLFSYFLAAAFYYLIPP</sequence>
<feature type="transmembrane region" description="Helical" evidence="1">
    <location>
        <begin position="89"/>
        <end position="108"/>
    </location>
</feature>
<comment type="caution">
    <text evidence="2">The sequence shown here is derived from an EMBL/GenBank/DDBJ whole genome shotgun (WGS) entry which is preliminary data.</text>
</comment>